<evidence type="ECO:0000259" key="24">
    <source>
        <dbReference type="Pfam" id="PF08543"/>
    </source>
</evidence>
<comment type="cofactor">
    <cofactor evidence="3">
        <name>Mg(2+)</name>
        <dbReference type="ChEBI" id="CHEBI:18420"/>
    </cofactor>
</comment>
<dbReference type="GO" id="GO:0004789">
    <property type="term" value="F:thiamine-phosphate diphosphorylase activity"/>
    <property type="evidence" value="ECO:0007669"/>
    <property type="project" value="UniProtKB-EC"/>
</dbReference>
<evidence type="ECO:0000256" key="21">
    <source>
        <dbReference type="ARBA" id="ARBA00061288"/>
    </source>
</evidence>
<dbReference type="CDD" id="cd01169">
    <property type="entry name" value="HMPP_kinase"/>
    <property type="match status" value="1"/>
</dbReference>
<reference evidence="25 26" key="1">
    <citation type="submission" date="2021-11" db="EMBL/GenBank/DDBJ databases">
        <title>Whole genome sequences of diphtheriae toxin producing Corynebacterium ulcerans isolates from cats in Osaka, Japan.</title>
        <authorList>
            <person name="Umeda K."/>
            <person name="Hirai Y."/>
        </authorList>
    </citation>
    <scope>NUCLEOTIDE SEQUENCE [LARGE SCALE GENOMIC DNA]</scope>
    <source>
        <strain evidence="25 26">12109B-1</strain>
    </source>
</reference>
<comment type="pathway">
    <text evidence="7">Cofactor biosynthesis; thiamine diphosphate biosynthesis; thiamine phosphate from 4-amino-2-methyl-5-diphosphomethylpyrimidine and 4-methyl-5-(2-phosphoethyl)-thiazole: step 1/1.</text>
</comment>
<evidence type="ECO:0000256" key="1">
    <source>
        <dbReference type="ARBA" id="ARBA00000151"/>
    </source>
</evidence>
<evidence type="ECO:0000256" key="14">
    <source>
        <dbReference type="ARBA" id="ARBA00022840"/>
    </source>
</evidence>
<evidence type="ECO:0000256" key="2">
    <source>
        <dbReference type="ARBA" id="ARBA00000565"/>
    </source>
</evidence>
<protein>
    <recommendedName>
        <fullName evidence="23">Thiamine biosynthesis multifunctional protein ThiED</fullName>
        <ecNumber evidence="9">2.5.1.3</ecNumber>
        <ecNumber evidence="8">2.7.1.49</ecNumber>
        <ecNumber evidence="10">2.7.4.7</ecNumber>
    </recommendedName>
</protein>
<evidence type="ECO:0000256" key="13">
    <source>
        <dbReference type="ARBA" id="ARBA00022777"/>
    </source>
</evidence>
<comment type="catalytic activity">
    <reaction evidence="18">
        <text>2-(2-carboxy-4-methylthiazol-5-yl)ethyl phosphate + 4-amino-2-methyl-5-(diphosphooxymethyl)pyrimidine + 2 H(+) = thiamine phosphate + CO2 + diphosphate</text>
        <dbReference type="Rhea" id="RHEA:47848"/>
        <dbReference type="ChEBI" id="CHEBI:15378"/>
        <dbReference type="ChEBI" id="CHEBI:16526"/>
        <dbReference type="ChEBI" id="CHEBI:33019"/>
        <dbReference type="ChEBI" id="CHEBI:37575"/>
        <dbReference type="ChEBI" id="CHEBI:57841"/>
        <dbReference type="ChEBI" id="CHEBI:62890"/>
        <dbReference type="EC" id="2.5.1.3"/>
    </reaction>
</comment>
<dbReference type="GO" id="GO:0008972">
    <property type="term" value="F:phosphomethylpyrimidine kinase activity"/>
    <property type="evidence" value="ECO:0007669"/>
    <property type="project" value="UniProtKB-EC"/>
</dbReference>
<keyword evidence="11" id="KW-0808">Transferase</keyword>
<dbReference type="EMBL" id="BQFK01000005">
    <property type="protein sequence ID" value="GJJ43667.1"/>
    <property type="molecule type" value="Genomic_DNA"/>
</dbReference>
<comment type="pathway">
    <text evidence="6">Cofactor biosynthesis; thiamine diphosphate biosynthesis; 4-amino-2-methyl-5-diphosphomethylpyrimidine from 5-amino-1-(5-phospho-D-ribosyl)imidazole: step 3/3.</text>
</comment>
<feature type="domain" description="Pyridoxamine kinase/Phosphomethylpyrimidine kinase" evidence="24">
    <location>
        <begin position="15"/>
        <end position="265"/>
    </location>
</feature>
<evidence type="ECO:0000256" key="9">
    <source>
        <dbReference type="ARBA" id="ARBA00012830"/>
    </source>
</evidence>
<comment type="similarity">
    <text evidence="21">In the central section; belongs to the ThiD family.</text>
</comment>
<dbReference type="GO" id="GO:0009228">
    <property type="term" value="P:thiamine biosynthetic process"/>
    <property type="evidence" value="ECO:0007669"/>
    <property type="project" value="UniProtKB-KW"/>
</dbReference>
<comment type="catalytic activity">
    <reaction evidence="19">
        <text>2-[(2R,5Z)-2-carboxy-4-methylthiazol-5(2H)-ylidene]ethyl phosphate + 4-amino-2-methyl-5-(diphosphooxymethyl)pyrimidine + 2 H(+) = thiamine phosphate + CO2 + diphosphate</text>
        <dbReference type="Rhea" id="RHEA:47844"/>
        <dbReference type="ChEBI" id="CHEBI:15378"/>
        <dbReference type="ChEBI" id="CHEBI:16526"/>
        <dbReference type="ChEBI" id="CHEBI:33019"/>
        <dbReference type="ChEBI" id="CHEBI:37575"/>
        <dbReference type="ChEBI" id="CHEBI:57841"/>
        <dbReference type="ChEBI" id="CHEBI:62899"/>
        <dbReference type="EC" id="2.5.1.3"/>
    </reaction>
</comment>
<dbReference type="GO" id="GO:0008902">
    <property type="term" value="F:hydroxymethylpyrimidine kinase activity"/>
    <property type="evidence" value="ECO:0007669"/>
    <property type="project" value="UniProtKB-EC"/>
</dbReference>
<gene>
    <name evidence="25" type="ORF">CULCOIPH005_18560</name>
</gene>
<comment type="similarity">
    <text evidence="20">In the N-terminal section; belongs to the thiamine-phosphate synthase family.</text>
</comment>
<sequence>MDTFIPRVLSIAGTDPTGGAGIQADLKTVAAAGGYGMCVITALVAQNTRGVRNVHTPPTDFLHSQLNAVSDDVAIDAIKIGMLGDSGVIATVAQWLTSLPTTRDIPIVLDPVMISTSGHRLLDPQAEKALQELAPHATVVTPNLPELAALCGTPLRTDLDQAIIDAQNWACEHGVAIVVKGGHLQQDHADNAVVFPSGLFHRIPNSRIKTTNTHGTGCSLSSALATRLGLGEDLVTALEWSTAWLHEAIAHGSALHVGHGHGPIDHGYRARKHGACA</sequence>
<evidence type="ECO:0000256" key="3">
    <source>
        <dbReference type="ARBA" id="ARBA00001946"/>
    </source>
</evidence>
<proteinExistence type="inferred from homology"/>
<dbReference type="Proteomes" id="UP001205910">
    <property type="component" value="Unassembled WGS sequence"/>
</dbReference>
<evidence type="ECO:0000256" key="5">
    <source>
        <dbReference type="ARBA" id="ARBA00003848"/>
    </source>
</evidence>
<dbReference type="Pfam" id="PF08543">
    <property type="entry name" value="Phos_pyr_kin"/>
    <property type="match status" value="1"/>
</dbReference>
<dbReference type="GO" id="GO:0005524">
    <property type="term" value="F:ATP binding"/>
    <property type="evidence" value="ECO:0007669"/>
    <property type="project" value="UniProtKB-KW"/>
</dbReference>
<comment type="catalytic activity">
    <reaction evidence="17">
        <text>4-methyl-5-(2-phosphooxyethyl)-thiazole + 4-amino-2-methyl-5-(diphosphooxymethyl)pyrimidine + H(+) = thiamine phosphate + diphosphate</text>
        <dbReference type="Rhea" id="RHEA:22328"/>
        <dbReference type="ChEBI" id="CHEBI:15378"/>
        <dbReference type="ChEBI" id="CHEBI:33019"/>
        <dbReference type="ChEBI" id="CHEBI:37575"/>
        <dbReference type="ChEBI" id="CHEBI:57841"/>
        <dbReference type="ChEBI" id="CHEBI:58296"/>
        <dbReference type="EC" id="2.5.1.3"/>
    </reaction>
</comment>
<dbReference type="EC" id="2.5.1.3" evidence="9"/>
<evidence type="ECO:0000256" key="6">
    <source>
        <dbReference type="ARBA" id="ARBA00004769"/>
    </source>
</evidence>
<keyword evidence="16" id="KW-0511">Multifunctional enzyme</keyword>
<evidence type="ECO:0000256" key="4">
    <source>
        <dbReference type="ARBA" id="ARBA00003814"/>
    </source>
</evidence>
<dbReference type="InterPro" id="IPR004399">
    <property type="entry name" value="HMP/HMP-P_kinase_dom"/>
</dbReference>
<evidence type="ECO:0000256" key="22">
    <source>
        <dbReference type="ARBA" id="ARBA00061559"/>
    </source>
</evidence>
<dbReference type="InterPro" id="IPR013749">
    <property type="entry name" value="PM/HMP-P_kinase-1"/>
</dbReference>
<keyword evidence="15" id="KW-0784">Thiamine biosynthesis</keyword>
<evidence type="ECO:0000256" key="20">
    <source>
        <dbReference type="ARBA" id="ARBA00061283"/>
    </source>
</evidence>
<dbReference type="AlphaFoldDB" id="A0ABD0BIB4"/>
<comment type="function">
    <text evidence="5">Catalyzes the phosphorylation of hydroxymethylpyrimidine phosphate (HMP-P) to HMP-PP, and of HMP to HMP-P.</text>
</comment>
<dbReference type="Gene3D" id="3.40.1190.20">
    <property type="match status" value="1"/>
</dbReference>
<evidence type="ECO:0000256" key="8">
    <source>
        <dbReference type="ARBA" id="ARBA00012135"/>
    </source>
</evidence>
<comment type="function">
    <text evidence="4">Condenses 4-methyl-5-(beta-hydroxyethyl)thiazole monophosphate (THZ-P) and 2-methyl-4-amino-5-hydroxymethyl pyrimidine pyrophosphate (HMP-PP) to form thiamine monophosphate (TMP).</text>
</comment>
<keyword evidence="12" id="KW-0547">Nucleotide-binding</keyword>
<dbReference type="EC" id="2.7.4.7" evidence="10"/>
<dbReference type="FunFam" id="3.40.1190.20:FF:000003">
    <property type="entry name" value="Phosphomethylpyrimidine kinase ThiD"/>
    <property type="match status" value="1"/>
</dbReference>
<evidence type="ECO:0000256" key="18">
    <source>
        <dbReference type="ARBA" id="ARBA00047851"/>
    </source>
</evidence>
<evidence type="ECO:0000313" key="26">
    <source>
        <dbReference type="Proteomes" id="UP001205910"/>
    </source>
</evidence>
<dbReference type="PANTHER" id="PTHR20858">
    <property type="entry name" value="PHOSPHOMETHYLPYRIMIDINE KINASE"/>
    <property type="match status" value="1"/>
</dbReference>
<evidence type="ECO:0000256" key="11">
    <source>
        <dbReference type="ARBA" id="ARBA00022679"/>
    </source>
</evidence>
<dbReference type="NCBIfam" id="TIGR00097">
    <property type="entry name" value="HMP-P_kinase"/>
    <property type="match status" value="1"/>
</dbReference>
<comment type="similarity">
    <text evidence="22">In the C-terminal section; belongs to the thiaminase-2 family.</text>
</comment>
<dbReference type="EC" id="2.7.1.49" evidence="8"/>
<dbReference type="InterPro" id="IPR029056">
    <property type="entry name" value="Ribokinase-like"/>
</dbReference>
<name>A0ABD0BIB4_CORUL</name>
<comment type="catalytic activity">
    <reaction evidence="2">
        <text>4-amino-2-methyl-5-(phosphooxymethyl)pyrimidine + ATP = 4-amino-2-methyl-5-(diphosphooxymethyl)pyrimidine + ADP</text>
        <dbReference type="Rhea" id="RHEA:19893"/>
        <dbReference type="ChEBI" id="CHEBI:30616"/>
        <dbReference type="ChEBI" id="CHEBI:57841"/>
        <dbReference type="ChEBI" id="CHEBI:58354"/>
        <dbReference type="ChEBI" id="CHEBI:456216"/>
        <dbReference type="EC" id="2.7.4.7"/>
    </reaction>
</comment>
<evidence type="ECO:0000256" key="19">
    <source>
        <dbReference type="ARBA" id="ARBA00047883"/>
    </source>
</evidence>
<organism evidence="25 26">
    <name type="scientific">Corynebacterium ulcerans</name>
    <dbReference type="NCBI Taxonomy" id="65058"/>
    <lineage>
        <taxon>Bacteria</taxon>
        <taxon>Bacillati</taxon>
        <taxon>Actinomycetota</taxon>
        <taxon>Actinomycetes</taxon>
        <taxon>Mycobacteriales</taxon>
        <taxon>Corynebacteriaceae</taxon>
        <taxon>Corynebacterium</taxon>
    </lineage>
</organism>
<keyword evidence="14" id="KW-0067">ATP-binding</keyword>
<evidence type="ECO:0000256" key="12">
    <source>
        <dbReference type="ARBA" id="ARBA00022741"/>
    </source>
</evidence>
<evidence type="ECO:0000256" key="7">
    <source>
        <dbReference type="ARBA" id="ARBA00005165"/>
    </source>
</evidence>
<evidence type="ECO:0000256" key="16">
    <source>
        <dbReference type="ARBA" id="ARBA00023268"/>
    </source>
</evidence>
<dbReference type="RefSeq" id="WP_014836549.1">
    <property type="nucleotide sequence ID" value="NZ_AP019662.1"/>
</dbReference>
<evidence type="ECO:0000256" key="15">
    <source>
        <dbReference type="ARBA" id="ARBA00022977"/>
    </source>
</evidence>
<dbReference type="PANTHER" id="PTHR20858:SF17">
    <property type="entry name" value="HYDROXYMETHYLPYRIMIDINE_PHOSPHOMETHYLPYRIMIDINE KINASE THI20-RELATED"/>
    <property type="match status" value="1"/>
</dbReference>
<evidence type="ECO:0000256" key="17">
    <source>
        <dbReference type="ARBA" id="ARBA00047334"/>
    </source>
</evidence>
<evidence type="ECO:0000256" key="23">
    <source>
        <dbReference type="ARBA" id="ARBA00067202"/>
    </source>
</evidence>
<comment type="catalytic activity">
    <reaction evidence="1">
        <text>4-amino-5-hydroxymethyl-2-methylpyrimidine + ATP = 4-amino-2-methyl-5-(phosphooxymethyl)pyrimidine + ADP + H(+)</text>
        <dbReference type="Rhea" id="RHEA:23096"/>
        <dbReference type="ChEBI" id="CHEBI:15378"/>
        <dbReference type="ChEBI" id="CHEBI:16892"/>
        <dbReference type="ChEBI" id="CHEBI:30616"/>
        <dbReference type="ChEBI" id="CHEBI:58354"/>
        <dbReference type="ChEBI" id="CHEBI:456216"/>
        <dbReference type="EC" id="2.7.1.49"/>
    </reaction>
</comment>
<comment type="caution">
    <text evidence="25">The sequence shown here is derived from an EMBL/GenBank/DDBJ whole genome shotgun (WGS) entry which is preliminary data.</text>
</comment>
<accession>A0ABD0BIB4</accession>
<evidence type="ECO:0000256" key="10">
    <source>
        <dbReference type="ARBA" id="ARBA00012963"/>
    </source>
</evidence>
<evidence type="ECO:0000313" key="25">
    <source>
        <dbReference type="EMBL" id="GJJ43667.1"/>
    </source>
</evidence>
<keyword evidence="13" id="KW-0418">Kinase</keyword>
<dbReference type="SUPFAM" id="SSF53613">
    <property type="entry name" value="Ribokinase-like"/>
    <property type="match status" value="1"/>
</dbReference>